<evidence type="ECO:0000313" key="3">
    <source>
        <dbReference type="Proteomes" id="UP000004728"/>
    </source>
</evidence>
<dbReference type="STRING" id="983920.Y88_2174"/>
<evidence type="ECO:0000256" key="1">
    <source>
        <dbReference type="SAM" id="MobiDB-lite"/>
    </source>
</evidence>
<dbReference type="InParanoid" id="F1Z5C2"/>
<reference evidence="2 3" key="1">
    <citation type="journal article" date="2012" name="J. Bacteriol.">
        <title>Draft Genome Sequence of Novosphingobium nitrogenifigens Y88T.</title>
        <authorList>
            <person name="Strabala T.J."/>
            <person name="Macdonald L."/>
            <person name="Liu V."/>
            <person name="Smit A.M."/>
        </authorList>
    </citation>
    <scope>NUCLEOTIDE SEQUENCE [LARGE SCALE GENOMIC DNA]</scope>
    <source>
        <strain evidence="2 3">DSM 19370</strain>
    </source>
</reference>
<evidence type="ECO:0000313" key="2">
    <source>
        <dbReference type="EMBL" id="EGD60300.1"/>
    </source>
</evidence>
<sequence>MDKCQEGSGGDEGDAGAGKRHGRNTRWGCGLTFARPLHSHNGWIANSLCAGGC</sequence>
<protein>
    <submittedName>
        <fullName evidence="2">Uncharacterized protein</fullName>
    </submittedName>
</protein>
<name>F1Z5C2_9SPHN</name>
<dbReference type="HOGENOM" id="CLU_3064081_0_0_5"/>
<dbReference type="AlphaFoldDB" id="F1Z5C2"/>
<keyword evidence="3" id="KW-1185">Reference proteome</keyword>
<dbReference type="EMBL" id="AEWJ01000023">
    <property type="protein sequence ID" value="EGD60300.1"/>
    <property type="molecule type" value="Genomic_DNA"/>
</dbReference>
<proteinExistence type="predicted"/>
<feature type="region of interest" description="Disordered" evidence="1">
    <location>
        <begin position="1"/>
        <end position="23"/>
    </location>
</feature>
<comment type="caution">
    <text evidence="2">The sequence shown here is derived from an EMBL/GenBank/DDBJ whole genome shotgun (WGS) entry which is preliminary data.</text>
</comment>
<accession>F1Z5C2</accession>
<gene>
    <name evidence="2" type="ORF">Y88_2174</name>
</gene>
<organism evidence="2 3">
    <name type="scientific">Novosphingobium nitrogenifigens DSM 19370</name>
    <dbReference type="NCBI Taxonomy" id="983920"/>
    <lineage>
        <taxon>Bacteria</taxon>
        <taxon>Pseudomonadati</taxon>
        <taxon>Pseudomonadota</taxon>
        <taxon>Alphaproteobacteria</taxon>
        <taxon>Sphingomonadales</taxon>
        <taxon>Sphingomonadaceae</taxon>
        <taxon>Novosphingobium</taxon>
    </lineage>
</organism>
<dbReference type="Proteomes" id="UP000004728">
    <property type="component" value="Unassembled WGS sequence"/>
</dbReference>